<feature type="transmembrane region" description="Helical" evidence="1">
    <location>
        <begin position="178"/>
        <end position="203"/>
    </location>
</feature>
<dbReference type="EMBL" id="JADBEM010000001">
    <property type="protein sequence ID" value="MBE1604134.1"/>
    <property type="molecule type" value="Genomic_DNA"/>
</dbReference>
<protein>
    <submittedName>
        <fullName evidence="2">ABC-2 type transport system permease protein</fullName>
    </submittedName>
</protein>
<feature type="transmembrane region" description="Helical" evidence="1">
    <location>
        <begin position="210"/>
        <end position="230"/>
    </location>
</feature>
<dbReference type="RefSeq" id="WP_202896118.1">
    <property type="nucleotide sequence ID" value="NZ_BAABJL010000072.1"/>
</dbReference>
<gene>
    <name evidence="2" type="ORF">HEB94_000982</name>
</gene>
<organism evidence="2 3">
    <name type="scientific">Actinopolymorpha pittospori</name>
    <dbReference type="NCBI Taxonomy" id="648752"/>
    <lineage>
        <taxon>Bacteria</taxon>
        <taxon>Bacillati</taxon>
        <taxon>Actinomycetota</taxon>
        <taxon>Actinomycetes</taxon>
        <taxon>Propionibacteriales</taxon>
        <taxon>Actinopolymorphaceae</taxon>
        <taxon>Actinopolymorpha</taxon>
    </lineage>
</organism>
<feature type="transmembrane region" description="Helical" evidence="1">
    <location>
        <begin position="130"/>
        <end position="158"/>
    </location>
</feature>
<evidence type="ECO:0000256" key="1">
    <source>
        <dbReference type="SAM" id="Phobius"/>
    </source>
</evidence>
<reference evidence="2" key="1">
    <citation type="submission" date="2020-10" db="EMBL/GenBank/DDBJ databases">
        <title>Sequencing the genomes of 1000 actinobacteria strains.</title>
        <authorList>
            <person name="Klenk H.-P."/>
        </authorList>
    </citation>
    <scope>NUCLEOTIDE SEQUENCE</scope>
    <source>
        <strain evidence="2">DSM 45354</strain>
    </source>
</reference>
<feature type="transmembrane region" description="Helical" evidence="1">
    <location>
        <begin position="84"/>
        <end position="109"/>
    </location>
</feature>
<keyword evidence="1" id="KW-0812">Transmembrane</keyword>
<name>A0A927MP65_9ACTN</name>
<comment type="caution">
    <text evidence="2">The sequence shown here is derived from an EMBL/GenBank/DDBJ whole genome shotgun (WGS) entry which is preliminary data.</text>
</comment>
<keyword evidence="1" id="KW-0472">Membrane</keyword>
<dbReference type="Proteomes" id="UP000638648">
    <property type="component" value="Unassembled WGS sequence"/>
</dbReference>
<sequence length="291" mass="30759">MSVTDTPIEAQETPTSEIGGPGGAWVVYGTELLKLTSQLRTRLALALCVLAPFAFVTALAMQGATPDDTLYGRWVHTSGFAVPLVLLGFAAQWAFPALACIVAGDMFAAEDHFGTWNSILTRSRTRGQIFAGKALAAMTYSIAAVVVLGVCSLLAGILVVGHQPLVNLSGILVEPDQWVRLVLASWASVLPPVLGFTAIGLLMSVATRNAPAGIAAPVALGLLMQLYSLATGPDLVRNLLLAPAFNSWHGLLTTDPFYGPLERSLLVSAVYVVICLSVAYVLLRLRDMKGN</sequence>
<evidence type="ECO:0000313" key="2">
    <source>
        <dbReference type="EMBL" id="MBE1604134.1"/>
    </source>
</evidence>
<proteinExistence type="predicted"/>
<keyword evidence="1" id="KW-1133">Transmembrane helix</keyword>
<dbReference type="AlphaFoldDB" id="A0A927MP65"/>
<dbReference type="PANTHER" id="PTHR37305">
    <property type="entry name" value="INTEGRAL MEMBRANE PROTEIN-RELATED"/>
    <property type="match status" value="1"/>
</dbReference>
<feature type="transmembrane region" description="Helical" evidence="1">
    <location>
        <begin position="265"/>
        <end position="283"/>
    </location>
</feature>
<accession>A0A927MP65</accession>
<keyword evidence="3" id="KW-1185">Reference proteome</keyword>
<feature type="transmembrane region" description="Helical" evidence="1">
    <location>
        <begin position="43"/>
        <end position="64"/>
    </location>
</feature>
<evidence type="ECO:0000313" key="3">
    <source>
        <dbReference type="Proteomes" id="UP000638648"/>
    </source>
</evidence>
<dbReference type="Pfam" id="PF12730">
    <property type="entry name" value="ABC2_membrane_4"/>
    <property type="match status" value="1"/>
</dbReference>
<dbReference type="PANTHER" id="PTHR37305:SF1">
    <property type="entry name" value="MEMBRANE PROTEIN"/>
    <property type="match status" value="1"/>
</dbReference>